<evidence type="ECO:0000313" key="17">
    <source>
        <dbReference type="EMBL" id="AFK16097.2"/>
    </source>
</evidence>
<protein>
    <recommendedName>
        <fullName evidence="4">Diphtheria toxin repressor</fullName>
    </recommendedName>
    <alternativeName>
        <fullName evidence="14">Iron-dependent diphtheria tox regulatory element</fullName>
    </alternativeName>
    <alternativeName>
        <fullName evidence="13">Manganese transport regulator</fullName>
    </alternativeName>
    <alternativeName>
        <fullName evidence="15">Tox regulatory factor</fullName>
    </alternativeName>
</protein>
<organism evidence="17 18">
    <name type="scientific">Corynebacterium pseudotuberculosis 258</name>
    <dbReference type="NCBI Taxonomy" id="1168865"/>
    <lineage>
        <taxon>Bacteria</taxon>
        <taxon>Bacillati</taxon>
        <taxon>Actinomycetota</taxon>
        <taxon>Actinomycetes</taxon>
        <taxon>Mycobacteriales</taxon>
        <taxon>Corynebacteriaceae</taxon>
        <taxon>Corynebacterium</taxon>
    </lineage>
</organism>
<dbReference type="InterPro" id="IPR008988">
    <property type="entry name" value="Transcriptional_repressor_C"/>
</dbReference>
<name>A0AAU8PJN0_CORPS</name>
<dbReference type="SMART" id="SM00899">
    <property type="entry name" value="FeoA"/>
    <property type="match status" value="1"/>
</dbReference>
<dbReference type="SUPFAM" id="SSF50037">
    <property type="entry name" value="C-terminal domain of transcriptional repressors"/>
    <property type="match status" value="1"/>
</dbReference>
<dbReference type="InterPro" id="IPR036421">
    <property type="entry name" value="Fe_dep_repressor_sf"/>
</dbReference>
<dbReference type="InterPro" id="IPR007167">
    <property type="entry name" value="Fe-transptr_FeoA-like"/>
</dbReference>
<dbReference type="EMBL" id="CP003540">
    <property type="protein sequence ID" value="AFK16097.2"/>
    <property type="molecule type" value="Genomic_DNA"/>
</dbReference>
<dbReference type="Pfam" id="PF02742">
    <property type="entry name" value="Fe_dep_repr_C"/>
    <property type="match status" value="1"/>
</dbReference>
<evidence type="ECO:0000256" key="15">
    <source>
        <dbReference type="ARBA" id="ARBA00033329"/>
    </source>
</evidence>
<evidence type="ECO:0000256" key="13">
    <source>
        <dbReference type="ARBA" id="ARBA00032593"/>
    </source>
</evidence>
<evidence type="ECO:0000256" key="5">
    <source>
        <dbReference type="ARBA" id="ARBA00022490"/>
    </source>
</evidence>
<evidence type="ECO:0000256" key="1">
    <source>
        <dbReference type="ARBA" id="ARBA00004496"/>
    </source>
</evidence>
<keyword evidence="6" id="KW-0678">Repressor</keyword>
<evidence type="ECO:0000256" key="6">
    <source>
        <dbReference type="ARBA" id="ARBA00022491"/>
    </source>
</evidence>
<comment type="subcellular location">
    <subcellularLocation>
        <location evidence="1">Cytoplasm</location>
    </subcellularLocation>
</comment>
<evidence type="ECO:0000256" key="10">
    <source>
        <dbReference type="ARBA" id="ARBA00023159"/>
    </source>
</evidence>
<evidence type="ECO:0000256" key="4">
    <source>
        <dbReference type="ARBA" id="ARBA00016140"/>
    </source>
</evidence>
<dbReference type="SUPFAM" id="SSF46785">
    <property type="entry name" value="Winged helix' DNA-binding domain"/>
    <property type="match status" value="1"/>
</dbReference>
<dbReference type="PANTHER" id="PTHR33238:SF11">
    <property type="entry name" value="TRANSCRIPTIONAL REGULATOR MNTR"/>
    <property type="match status" value="1"/>
</dbReference>
<gene>
    <name evidence="17" type="ORF">CP258_02400</name>
</gene>
<evidence type="ECO:0000256" key="8">
    <source>
        <dbReference type="ARBA" id="ARBA00023015"/>
    </source>
</evidence>
<comment type="similarity">
    <text evidence="2">Belongs to the DtxR/MntR family.</text>
</comment>
<keyword evidence="11" id="KW-0804">Transcription</keyword>
<dbReference type="PANTHER" id="PTHR33238">
    <property type="entry name" value="IRON (METAL) DEPENDENT REPRESSOR, DTXR FAMILY"/>
    <property type="match status" value="1"/>
</dbReference>
<dbReference type="Proteomes" id="UP000006465">
    <property type="component" value="Chromosome"/>
</dbReference>
<dbReference type="PROSITE" id="PS50944">
    <property type="entry name" value="HTH_DTXR"/>
    <property type="match status" value="1"/>
</dbReference>
<dbReference type="Gene3D" id="2.30.30.90">
    <property type="match status" value="1"/>
</dbReference>
<dbReference type="InterPro" id="IPR001367">
    <property type="entry name" value="Fe_dep_repressor"/>
</dbReference>
<dbReference type="GO" id="GO:0046983">
    <property type="term" value="F:protein dimerization activity"/>
    <property type="evidence" value="ECO:0007669"/>
    <property type="project" value="InterPro"/>
</dbReference>
<dbReference type="GO" id="GO:0045892">
    <property type="term" value="P:negative regulation of DNA-templated transcription"/>
    <property type="evidence" value="ECO:0007669"/>
    <property type="project" value="TreeGrafter"/>
</dbReference>
<dbReference type="Pfam" id="PF04023">
    <property type="entry name" value="FeoA"/>
    <property type="match status" value="1"/>
</dbReference>
<dbReference type="Gene3D" id="1.10.10.10">
    <property type="entry name" value="Winged helix-like DNA-binding domain superfamily/Winged helix DNA-binding domain"/>
    <property type="match status" value="1"/>
</dbReference>
<dbReference type="RefSeq" id="WP_045421311.1">
    <property type="nucleotide sequence ID" value="NC_017945.3"/>
</dbReference>
<accession>A0AAU8PJN0</accession>
<feature type="domain" description="HTH dtxR-type" evidence="16">
    <location>
        <begin position="6"/>
        <end position="68"/>
    </location>
</feature>
<keyword evidence="12" id="KW-0464">Manganese</keyword>
<dbReference type="InterPro" id="IPR036388">
    <property type="entry name" value="WH-like_DNA-bd_sf"/>
</dbReference>
<evidence type="ECO:0000256" key="11">
    <source>
        <dbReference type="ARBA" id="ARBA00023163"/>
    </source>
</evidence>
<evidence type="ECO:0000259" key="16">
    <source>
        <dbReference type="PROSITE" id="PS50944"/>
    </source>
</evidence>
<keyword evidence="8" id="KW-0805">Transcription regulation</keyword>
<sequence length="226" mass="25005">MHVSELPQKSQDYLKNVWDLHEATGKPVPLGELATRMSEKTSTASEAVKKLVARGFLDHERYGGILLTEAGNALATQVVRRHRLIEMFLFDTLGYTWDEVHEEAEILEHALSDRLLERIDAHLGHPTRDPHGDPIPSQEGIVDSIPTRELGEFEIGETVIVERIHDRDPDLLRYLAGHGVLPGVSVTIKQPVYPGMSLISVDGKDVPLADASLWAINVTEAEASKG</sequence>
<dbReference type="InterPro" id="IPR050536">
    <property type="entry name" value="DtxR_MntR_Metal-Reg"/>
</dbReference>
<keyword evidence="5" id="KW-0963">Cytoplasm</keyword>
<reference evidence="17 18" key="1">
    <citation type="journal article" date="2013" name="J. Biotechnol.">
        <title>Genome sequence of Corynebacterium pseudotuberculosis biovar equi strain 258 and prediction of antigenic targets to improve biotechnological vaccine production.</title>
        <authorList>
            <person name="Soares S.C."/>
            <person name="Trost E."/>
            <person name="Ramos R.T."/>
            <person name="Carneiro A.R."/>
            <person name="Santos A.R."/>
            <person name="Pinto A.C."/>
            <person name="Barbosa E."/>
            <person name="Aburjaile F."/>
            <person name="Ali A."/>
            <person name="Diniz C.A."/>
            <person name="Hassan S.S."/>
            <person name="Fiaux K."/>
            <person name="Guimaraes L.C."/>
            <person name="Bakhtiar S.M."/>
            <person name="Pereira U."/>
            <person name="Almeida S.S."/>
            <person name="Abreu V.A."/>
            <person name="Rocha F.S."/>
            <person name="Dorella F.A."/>
            <person name="Miyoshi A."/>
            <person name="Silva A."/>
            <person name="Azevedo V."/>
            <person name="Tauch A."/>
        </authorList>
    </citation>
    <scope>NUCLEOTIDE SEQUENCE [LARGE SCALE GENOMIC DNA]</scope>
    <source>
        <strain evidence="17 18">258</strain>
    </source>
</reference>
<proteinExistence type="inferred from homology"/>
<dbReference type="InterPro" id="IPR022687">
    <property type="entry name" value="HTH_DTXR"/>
</dbReference>
<keyword evidence="9" id="KW-0238">DNA-binding</keyword>
<dbReference type="AlphaFoldDB" id="A0AAU8PJN0"/>
<dbReference type="GO" id="GO:0003677">
    <property type="term" value="F:DNA binding"/>
    <property type="evidence" value="ECO:0007669"/>
    <property type="project" value="UniProtKB-KW"/>
</dbReference>
<dbReference type="InterPro" id="IPR022689">
    <property type="entry name" value="Iron_dep_repressor"/>
</dbReference>
<comment type="subunit">
    <text evidence="3">Homodimer.</text>
</comment>
<keyword evidence="10" id="KW-0010">Activator</keyword>
<evidence type="ECO:0000256" key="2">
    <source>
        <dbReference type="ARBA" id="ARBA00007871"/>
    </source>
</evidence>
<dbReference type="InterPro" id="IPR036390">
    <property type="entry name" value="WH_DNA-bd_sf"/>
</dbReference>
<evidence type="ECO:0000256" key="3">
    <source>
        <dbReference type="ARBA" id="ARBA00011738"/>
    </source>
</evidence>
<evidence type="ECO:0000256" key="14">
    <source>
        <dbReference type="ARBA" id="ARBA00032618"/>
    </source>
</evidence>
<keyword evidence="7" id="KW-0408">Iron</keyword>
<dbReference type="GO" id="GO:0046914">
    <property type="term" value="F:transition metal ion binding"/>
    <property type="evidence" value="ECO:0007669"/>
    <property type="project" value="InterPro"/>
</dbReference>
<dbReference type="Pfam" id="PF01325">
    <property type="entry name" value="Fe_dep_repress"/>
    <property type="match status" value="1"/>
</dbReference>
<dbReference type="InterPro" id="IPR038157">
    <property type="entry name" value="FeoA_core_dom"/>
</dbReference>
<evidence type="ECO:0000256" key="12">
    <source>
        <dbReference type="ARBA" id="ARBA00023211"/>
    </source>
</evidence>
<dbReference type="GO" id="GO:0003700">
    <property type="term" value="F:DNA-binding transcription factor activity"/>
    <property type="evidence" value="ECO:0007669"/>
    <property type="project" value="InterPro"/>
</dbReference>
<evidence type="ECO:0000256" key="7">
    <source>
        <dbReference type="ARBA" id="ARBA00023004"/>
    </source>
</evidence>
<dbReference type="KEGG" id="coe:CP258_02400"/>
<dbReference type="SMART" id="SM00529">
    <property type="entry name" value="HTH_DTXR"/>
    <property type="match status" value="1"/>
</dbReference>
<dbReference type="GO" id="GO:0005737">
    <property type="term" value="C:cytoplasm"/>
    <property type="evidence" value="ECO:0007669"/>
    <property type="project" value="UniProtKB-SubCell"/>
</dbReference>
<evidence type="ECO:0000313" key="18">
    <source>
        <dbReference type="Proteomes" id="UP000006465"/>
    </source>
</evidence>
<evidence type="ECO:0000256" key="9">
    <source>
        <dbReference type="ARBA" id="ARBA00023125"/>
    </source>
</evidence>
<dbReference type="SUPFAM" id="SSF47979">
    <property type="entry name" value="Iron-dependent repressor protein, dimerization domain"/>
    <property type="match status" value="1"/>
</dbReference>